<sequence>MRRDLTLAICAPTTVKSAPTSYDLSVQKLGDVMLPPSPVLVPGQPLPPGIRFFAPDYDSGDDGPHAESSAPSFLHKRSLDLEESSEANPSSKKQRASVSELPSPPPGSTSDPPSAALPSGWPLPSCSLSSDTPTPSRQGLSPWLKRQWMEKKPYLAVILIRIIYAGLFLFTKEALNVDMNTFVFVFYRQAVATVFLITLAMLFDWKSAPPMSLAILCKMFMLSLCGISLTLNLNGVAIKYTSASVAAATANCLPVITFFLAALFR</sequence>
<evidence type="ECO:0000256" key="5">
    <source>
        <dbReference type="ARBA" id="ARBA00023136"/>
    </source>
</evidence>
<evidence type="ECO:0000313" key="10">
    <source>
        <dbReference type="Proteomes" id="UP001188597"/>
    </source>
</evidence>
<feature type="transmembrane region" description="Helical" evidence="6">
    <location>
        <begin position="215"/>
        <end position="233"/>
    </location>
</feature>
<evidence type="ECO:0000256" key="3">
    <source>
        <dbReference type="ARBA" id="ARBA00022692"/>
    </source>
</evidence>
<gene>
    <name evidence="9" type="ORF">RJ639_042941</name>
</gene>
<comment type="caution">
    <text evidence="6">Lacks conserved residue(s) required for the propagation of feature annotation.</text>
</comment>
<evidence type="ECO:0000259" key="8">
    <source>
        <dbReference type="Pfam" id="PF00892"/>
    </source>
</evidence>
<feature type="transmembrane region" description="Helical" evidence="6">
    <location>
        <begin position="245"/>
        <end position="264"/>
    </location>
</feature>
<dbReference type="GO" id="GO:0022857">
    <property type="term" value="F:transmembrane transporter activity"/>
    <property type="evidence" value="ECO:0007669"/>
    <property type="project" value="InterPro"/>
</dbReference>
<reference evidence="9" key="1">
    <citation type="submission" date="2022-12" db="EMBL/GenBank/DDBJ databases">
        <title>Draft genome assemblies for two species of Escallonia (Escalloniales).</title>
        <authorList>
            <person name="Chanderbali A."/>
            <person name="Dervinis C."/>
            <person name="Anghel I."/>
            <person name="Soltis D."/>
            <person name="Soltis P."/>
            <person name="Zapata F."/>
        </authorList>
    </citation>
    <scope>NUCLEOTIDE SEQUENCE</scope>
    <source>
        <strain evidence="9">UCBG64.0493</strain>
        <tissue evidence="9">Leaf</tissue>
    </source>
</reference>
<keyword evidence="10" id="KW-1185">Reference proteome</keyword>
<name>A0AA88WD96_9ASTE</name>
<evidence type="ECO:0000256" key="2">
    <source>
        <dbReference type="ARBA" id="ARBA00007635"/>
    </source>
</evidence>
<dbReference type="EMBL" id="JAVXUP010000574">
    <property type="protein sequence ID" value="KAK3024937.1"/>
    <property type="molecule type" value="Genomic_DNA"/>
</dbReference>
<feature type="region of interest" description="Disordered" evidence="7">
    <location>
        <begin position="51"/>
        <end position="118"/>
    </location>
</feature>
<comment type="subcellular location">
    <subcellularLocation>
        <location evidence="1 6">Membrane</location>
        <topology evidence="1 6">Multi-pass membrane protein</topology>
    </subcellularLocation>
</comment>
<dbReference type="Pfam" id="PF00892">
    <property type="entry name" value="EamA"/>
    <property type="match status" value="1"/>
</dbReference>
<organism evidence="9 10">
    <name type="scientific">Escallonia herrerae</name>
    <dbReference type="NCBI Taxonomy" id="1293975"/>
    <lineage>
        <taxon>Eukaryota</taxon>
        <taxon>Viridiplantae</taxon>
        <taxon>Streptophyta</taxon>
        <taxon>Embryophyta</taxon>
        <taxon>Tracheophyta</taxon>
        <taxon>Spermatophyta</taxon>
        <taxon>Magnoliopsida</taxon>
        <taxon>eudicotyledons</taxon>
        <taxon>Gunneridae</taxon>
        <taxon>Pentapetalae</taxon>
        <taxon>asterids</taxon>
        <taxon>campanulids</taxon>
        <taxon>Escalloniales</taxon>
        <taxon>Escalloniaceae</taxon>
        <taxon>Escallonia</taxon>
    </lineage>
</organism>
<evidence type="ECO:0000256" key="1">
    <source>
        <dbReference type="ARBA" id="ARBA00004141"/>
    </source>
</evidence>
<dbReference type="InterPro" id="IPR030184">
    <property type="entry name" value="WAT1-related"/>
</dbReference>
<feature type="transmembrane region" description="Helical" evidence="6">
    <location>
        <begin position="182"/>
        <end position="203"/>
    </location>
</feature>
<evidence type="ECO:0000256" key="4">
    <source>
        <dbReference type="ARBA" id="ARBA00022989"/>
    </source>
</evidence>
<comment type="similarity">
    <text evidence="2 6">Belongs to the drug/metabolite transporter (DMT) superfamily. Plant drug/metabolite exporter (P-DME) (TC 2.A.7.4) family.</text>
</comment>
<protein>
    <recommendedName>
        <fullName evidence="6">WAT1-related protein</fullName>
    </recommendedName>
</protein>
<keyword evidence="4 6" id="KW-1133">Transmembrane helix</keyword>
<keyword evidence="3 6" id="KW-0812">Transmembrane</keyword>
<evidence type="ECO:0000256" key="6">
    <source>
        <dbReference type="RuleBase" id="RU363077"/>
    </source>
</evidence>
<feature type="transmembrane region" description="Helical" evidence="6">
    <location>
        <begin position="153"/>
        <end position="170"/>
    </location>
</feature>
<evidence type="ECO:0000256" key="7">
    <source>
        <dbReference type="SAM" id="MobiDB-lite"/>
    </source>
</evidence>
<keyword evidence="5 6" id="KW-0472">Membrane</keyword>
<accession>A0AA88WD96</accession>
<proteinExistence type="inferred from homology"/>
<comment type="caution">
    <text evidence="9">The sequence shown here is derived from an EMBL/GenBank/DDBJ whole genome shotgun (WGS) entry which is preliminary data.</text>
</comment>
<dbReference type="AlphaFoldDB" id="A0AA88WD96"/>
<evidence type="ECO:0000313" key="9">
    <source>
        <dbReference type="EMBL" id="KAK3024937.1"/>
    </source>
</evidence>
<dbReference type="PANTHER" id="PTHR31218">
    <property type="entry name" value="WAT1-RELATED PROTEIN"/>
    <property type="match status" value="1"/>
</dbReference>
<dbReference type="Proteomes" id="UP001188597">
    <property type="component" value="Unassembled WGS sequence"/>
</dbReference>
<feature type="domain" description="EamA" evidence="8">
    <location>
        <begin position="153"/>
        <end position="264"/>
    </location>
</feature>
<dbReference type="InterPro" id="IPR000620">
    <property type="entry name" value="EamA_dom"/>
</dbReference>
<dbReference type="GO" id="GO:0016020">
    <property type="term" value="C:membrane"/>
    <property type="evidence" value="ECO:0007669"/>
    <property type="project" value="UniProtKB-SubCell"/>
</dbReference>